<name>A0A0H5C7L6_CYBJN</name>
<reference evidence="3" key="1">
    <citation type="journal article" date="2015" name="J. Biotechnol.">
        <title>The structure of the Cyberlindnera jadinii genome and its relation to Candida utilis analyzed by the occurrence of single nucleotide polymorphisms.</title>
        <authorList>
            <person name="Rupp O."/>
            <person name="Brinkrolf K."/>
            <person name="Buerth C."/>
            <person name="Kunigo M."/>
            <person name="Schneider J."/>
            <person name="Jaenicke S."/>
            <person name="Goesmann A."/>
            <person name="Puehler A."/>
            <person name="Jaeger K.-E."/>
            <person name="Ernst J.F."/>
        </authorList>
    </citation>
    <scope>NUCLEOTIDE SEQUENCE [LARGE SCALE GENOMIC DNA]</scope>
    <source>
        <strain evidence="3">ATCC 18201 / CBS 1600 / BCRC 20928 / JCM 3617 / NBRC 0987 / NRRL Y-1542</strain>
    </source>
</reference>
<dbReference type="EMBL" id="CDQK01000005">
    <property type="protein sequence ID" value="CEP24123.1"/>
    <property type="molecule type" value="Genomic_DNA"/>
</dbReference>
<accession>A0A0H5C7L6</accession>
<feature type="region of interest" description="Disordered" evidence="1">
    <location>
        <begin position="1"/>
        <end position="24"/>
    </location>
</feature>
<protein>
    <submittedName>
        <fullName evidence="2">Uncharacterized protein</fullName>
    </submittedName>
</protein>
<gene>
    <name evidence="2" type="ORF">BN1211_4843</name>
</gene>
<organism evidence="2 3">
    <name type="scientific">Cyberlindnera jadinii (strain ATCC 18201 / CBS 1600 / BCRC 20928 / JCM 3617 / NBRC 0987 / NRRL Y-1542)</name>
    <name type="common">Torula yeast</name>
    <name type="synonym">Candida utilis</name>
    <dbReference type="NCBI Taxonomy" id="983966"/>
    <lineage>
        <taxon>Eukaryota</taxon>
        <taxon>Fungi</taxon>
        <taxon>Dikarya</taxon>
        <taxon>Ascomycota</taxon>
        <taxon>Saccharomycotina</taxon>
        <taxon>Saccharomycetes</taxon>
        <taxon>Phaffomycetales</taxon>
        <taxon>Phaffomycetaceae</taxon>
        <taxon>Cyberlindnera</taxon>
    </lineage>
</organism>
<evidence type="ECO:0000313" key="3">
    <source>
        <dbReference type="Proteomes" id="UP000038830"/>
    </source>
</evidence>
<feature type="compositionally biased region" description="Basic and acidic residues" evidence="1">
    <location>
        <begin position="7"/>
        <end position="24"/>
    </location>
</feature>
<dbReference type="Proteomes" id="UP000038830">
    <property type="component" value="Unassembled WGS sequence"/>
</dbReference>
<evidence type="ECO:0000313" key="2">
    <source>
        <dbReference type="EMBL" id="CEP24123.1"/>
    </source>
</evidence>
<evidence type="ECO:0000256" key="1">
    <source>
        <dbReference type="SAM" id="MobiDB-lite"/>
    </source>
</evidence>
<proteinExistence type="predicted"/>
<sequence length="257" mass="28099">MLLMTDTTRDADEVQRDPPLDTVKTVDDVNLSSSASGADAADGTDAVLEGADKMGAVTSSTTTVNSSGSSVMTISSCSQQQVQHADELTQSTVTELLQIANDIAERDSLDPDIKEIVHKLANALGKSRAESNQYKLHAQLLSLTSKDQDMRYEVEQELVKREVDRLKTQGDQVGYLMSKVTRQKQLIIKYKGKIVEKNKEIIRLRSILRDKSQLVNGSPDNSNMLDTLGLLASQVLTHEEASTQGKSSAHNGNARNR</sequence>
<dbReference type="AlphaFoldDB" id="A0A0H5C7L6"/>